<reference evidence="2 3" key="1">
    <citation type="submission" date="2019-06" db="EMBL/GenBank/DDBJ databases">
        <title>A chromosomal-level reference genome of Carpinus fangiana (Coryloideae, Betulaceae).</title>
        <authorList>
            <person name="Yang X."/>
            <person name="Wang Z."/>
            <person name="Zhang L."/>
            <person name="Hao G."/>
            <person name="Liu J."/>
            <person name="Yang Y."/>
        </authorList>
    </citation>
    <scope>NUCLEOTIDE SEQUENCE [LARGE SCALE GENOMIC DNA]</scope>
    <source>
        <strain evidence="2">Cfa_2016G</strain>
        <tissue evidence="2">Leaf</tissue>
    </source>
</reference>
<keyword evidence="3" id="KW-1185">Reference proteome</keyword>
<feature type="region of interest" description="Disordered" evidence="1">
    <location>
        <begin position="602"/>
        <end position="627"/>
    </location>
</feature>
<dbReference type="GO" id="GO:0005886">
    <property type="term" value="C:plasma membrane"/>
    <property type="evidence" value="ECO:0007669"/>
    <property type="project" value="TreeGrafter"/>
</dbReference>
<dbReference type="InterPro" id="IPR036770">
    <property type="entry name" value="Ankyrin_rpt-contain_sf"/>
</dbReference>
<protein>
    <recommendedName>
        <fullName evidence="4">DUF4219 domain-containing protein</fullName>
    </recommendedName>
</protein>
<evidence type="ECO:0000313" key="2">
    <source>
        <dbReference type="EMBL" id="KAE8038767.1"/>
    </source>
</evidence>
<dbReference type="AlphaFoldDB" id="A0A660KQQ4"/>
<dbReference type="SUPFAM" id="SSF48403">
    <property type="entry name" value="Ankyrin repeat"/>
    <property type="match status" value="1"/>
</dbReference>
<dbReference type="Pfam" id="PF05340">
    <property type="entry name" value="DUF740"/>
    <property type="match status" value="1"/>
</dbReference>
<dbReference type="PANTHER" id="PTHR31659:SF9">
    <property type="entry name" value="PROTEIN: UPF0503-LIKE PROTEIN, PUTATIVE (DUF740)-RELATED"/>
    <property type="match status" value="1"/>
</dbReference>
<dbReference type="OrthoDB" id="1410943at2759"/>
<proteinExistence type="predicted"/>
<name>A0A660KQQ4_9ROSI</name>
<dbReference type="Gene3D" id="1.25.40.20">
    <property type="entry name" value="Ankyrin repeat-containing domain"/>
    <property type="match status" value="1"/>
</dbReference>
<feature type="region of interest" description="Disordered" evidence="1">
    <location>
        <begin position="528"/>
        <end position="560"/>
    </location>
</feature>
<gene>
    <name evidence="2" type="ORF">FH972_011243</name>
</gene>
<dbReference type="InterPro" id="IPR008004">
    <property type="entry name" value="OCTOPUS-like"/>
</dbReference>
<organism evidence="2 3">
    <name type="scientific">Carpinus fangiana</name>
    <dbReference type="NCBI Taxonomy" id="176857"/>
    <lineage>
        <taxon>Eukaryota</taxon>
        <taxon>Viridiplantae</taxon>
        <taxon>Streptophyta</taxon>
        <taxon>Embryophyta</taxon>
        <taxon>Tracheophyta</taxon>
        <taxon>Spermatophyta</taxon>
        <taxon>Magnoliopsida</taxon>
        <taxon>eudicotyledons</taxon>
        <taxon>Gunneridae</taxon>
        <taxon>Pentapetalae</taxon>
        <taxon>rosids</taxon>
        <taxon>fabids</taxon>
        <taxon>Fagales</taxon>
        <taxon>Betulaceae</taxon>
        <taxon>Carpinus</taxon>
    </lineage>
</organism>
<evidence type="ECO:0000256" key="1">
    <source>
        <dbReference type="SAM" id="MobiDB-lite"/>
    </source>
</evidence>
<feature type="compositionally biased region" description="Polar residues" evidence="1">
    <location>
        <begin position="546"/>
        <end position="556"/>
    </location>
</feature>
<accession>A0A660KQQ4</accession>
<sequence>MATNTLSSTIVPELLTNGNYLNWSAWMKNYLLAQDLWGIVEEPMQPPNDLVEYKVWRKKNAVALHALQISCRVDILSKTKIRQISSAKTFWEELAKTFQLALSLKSFGINLLQSGEGSINSEHARLLEAINKGDWVAANGFLSSDQDAKSARISDNGDYNGLTALAQAAILQNTGMVNCMLKKNTDLLHIPDCWGCIPLVTALEYGNVEMARSLYFLSQGFKTNSTDVSTVLHLFILRNNFDLALNLLNVKDNPADAVIKPNKYNTSSLVTLAEKSYAFRSGNRLRFWKNWIYEYSSPVDLDRGGISHNIINLYNNSQLPTSIIWLPWFRIKQLCEMKLLHHQACELLRQMCHKVNKMSSKGNKMNDNHVNEAIFKANKGGIVEFIREIFEVAPQLLLSTIDDAMGRDITNPRSPFSAALPLLFFTDHNTLKLTVALLSPSSSSNTPSYHLEKSVSSASALRFLQPNHPLHTHCSSPLQSHLQVSIFSYPFYKIFYQTKHNYSFPRMPTMVSVVEDAPVHVLRSDTRIPVEENAINEDETSVPGGSAQTRDSNSNSLRDDCSETFEMGFRDTASVVGNGERKGSSKKSRRWSKAWNIWGLINRRGGNNKDEDEDQRFSRPNGWRGGG</sequence>
<evidence type="ECO:0008006" key="4">
    <source>
        <dbReference type="Google" id="ProtNLM"/>
    </source>
</evidence>
<dbReference type="PANTHER" id="PTHR31659">
    <property type="entry name" value="PROTEIN: UPF0503-LIKE PROTEIN, PUTATIVE (DUF740)-RELATED"/>
    <property type="match status" value="1"/>
</dbReference>
<evidence type="ECO:0000313" key="3">
    <source>
        <dbReference type="Proteomes" id="UP000327013"/>
    </source>
</evidence>
<dbReference type="Proteomes" id="UP000327013">
    <property type="component" value="Chromosome 4"/>
</dbReference>
<dbReference type="EMBL" id="CM017324">
    <property type="protein sequence ID" value="KAE8038767.1"/>
    <property type="molecule type" value="Genomic_DNA"/>
</dbReference>